<dbReference type="AlphaFoldDB" id="A0A934K0D1"/>
<evidence type="ECO:0000256" key="1">
    <source>
        <dbReference type="SAM" id="MobiDB-lite"/>
    </source>
</evidence>
<dbReference type="EMBL" id="JAEKNR010000013">
    <property type="protein sequence ID" value="MBJ7596624.1"/>
    <property type="molecule type" value="Genomic_DNA"/>
</dbReference>
<dbReference type="Proteomes" id="UP000612893">
    <property type="component" value="Unassembled WGS sequence"/>
</dbReference>
<proteinExistence type="predicted"/>
<evidence type="ECO:0000313" key="2">
    <source>
        <dbReference type="EMBL" id="MBJ7596624.1"/>
    </source>
</evidence>
<sequence length="352" mass="37359">MSLHQPAATRRPSMEERRSNGESLVAGADLGSTLRALVHLQRQAGNAAVGSMMESGSPFASIVVPASYSLATSIPRAPLLSREAQRDVGQGTAGGGDAAPIEEDMELPVYESSYPAEGDADRTISSNLTYSPSVTVLPDEPKKKDEFGFTWGNHVRTAPGGKIHPTPTTYEVTQTYENPITIKVFADKGPRDQLNIESDQDADITKTNYPKVASDLTPDGGGVPPRTKFWARDLTLIHEHFHATDGQKFCKDELASISKSLNGKTAASMDDVKALLGPIVDQLIKAREAGMVGGEERAYKAGAAAYKDRADKVKSTGKAGKYASLEPSEGGAEPTEVTTNEGGPNAETSEVA</sequence>
<feature type="region of interest" description="Disordered" evidence="1">
    <location>
        <begin position="81"/>
        <end position="105"/>
    </location>
</feature>
<evidence type="ECO:0000313" key="3">
    <source>
        <dbReference type="Proteomes" id="UP000612893"/>
    </source>
</evidence>
<organism evidence="2 3">
    <name type="scientific">Candidatus Nephthysia bennettiae</name>
    <dbReference type="NCBI Taxonomy" id="3127016"/>
    <lineage>
        <taxon>Bacteria</taxon>
        <taxon>Bacillati</taxon>
        <taxon>Candidatus Dormiibacterota</taxon>
        <taxon>Candidatus Dormibacteria</taxon>
        <taxon>Candidatus Dormibacterales</taxon>
        <taxon>Candidatus Dormibacteraceae</taxon>
        <taxon>Candidatus Nephthysia</taxon>
    </lineage>
</organism>
<keyword evidence="3" id="KW-1185">Reference proteome</keyword>
<protein>
    <submittedName>
        <fullName evidence="2">Uncharacterized protein</fullName>
    </submittedName>
</protein>
<reference evidence="2" key="1">
    <citation type="submission" date="2020-10" db="EMBL/GenBank/DDBJ databases">
        <title>Ca. Dormibacterota MAGs.</title>
        <authorList>
            <person name="Montgomery K."/>
        </authorList>
    </citation>
    <scope>NUCLEOTIDE SEQUENCE [LARGE SCALE GENOMIC DNA]</scope>
    <source>
        <strain evidence="2">SC8812_S17_10</strain>
    </source>
</reference>
<name>A0A934K0D1_9BACT</name>
<gene>
    <name evidence="2" type="ORF">JF922_00850</name>
</gene>
<comment type="caution">
    <text evidence="2">The sequence shown here is derived from an EMBL/GenBank/DDBJ whole genome shotgun (WGS) entry which is preliminary data.</text>
</comment>
<feature type="region of interest" description="Disordered" evidence="1">
    <location>
        <begin position="309"/>
        <end position="352"/>
    </location>
</feature>
<accession>A0A934K0D1</accession>
<dbReference type="RefSeq" id="WP_338198454.1">
    <property type="nucleotide sequence ID" value="NZ_JAEKNR010000013.1"/>
</dbReference>
<feature type="compositionally biased region" description="Polar residues" evidence="1">
    <location>
        <begin position="336"/>
        <end position="352"/>
    </location>
</feature>
<feature type="region of interest" description="Disordered" evidence="1">
    <location>
        <begin position="1"/>
        <end position="22"/>
    </location>
</feature>